<sequence length="283" mass="32651">MAATKIQANWKRGKVREAVCREQRALFDARLKDLEQVESRLPADMRAPLVQKALRDYLLRPFGLFFRRGQDTNRMYRMVKLMEFTSQQPAPTNYFFGLIADEELTRVTTLIQSWKVLRAILSMGEFVRVVKILSRIRDLLYDPTTNKPLHAERSPQFFAFMLRKTEILDWALEQGSWYVNWEDIRPPVSYQMDMLRLACLGLGALEAKTRRRLILQVLSAPILLRTLESVTSEEVLSILGHFKLGPPPNVEEDAPPLEEEARKGLWTSLGLEALVQDSSTEQS</sequence>
<gene>
    <name evidence="1" type="primary">Ube3c</name>
    <name evidence="1" type="ORF">SNEC2469_LOCUS12741</name>
</gene>
<evidence type="ECO:0000313" key="2">
    <source>
        <dbReference type="Proteomes" id="UP000601435"/>
    </source>
</evidence>
<comment type="caution">
    <text evidence="1">The sequence shown here is derived from an EMBL/GenBank/DDBJ whole genome shotgun (WGS) entry which is preliminary data.</text>
</comment>
<name>A0A812S0X3_9DINO</name>
<evidence type="ECO:0000313" key="1">
    <source>
        <dbReference type="EMBL" id="CAE7457196.1"/>
    </source>
</evidence>
<dbReference type="EMBL" id="CAJNJA010020253">
    <property type="protein sequence ID" value="CAE7457196.1"/>
    <property type="molecule type" value="Genomic_DNA"/>
</dbReference>
<protein>
    <submittedName>
        <fullName evidence="1">Ube3c protein</fullName>
    </submittedName>
</protein>
<organism evidence="1 2">
    <name type="scientific">Symbiodinium necroappetens</name>
    <dbReference type="NCBI Taxonomy" id="1628268"/>
    <lineage>
        <taxon>Eukaryota</taxon>
        <taxon>Sar</taxon>
        <taxon>Alveolata</taxon>
        <taxon>Dinophyceae</taxon>
        <taxon>Suessiales</taxon>
        <taxon>Symbiodiniaceae</taxon>
        <taxon>Symbiodinium</taxon>
    </lineage>
</organism>
<dbReference type="OrthoDB" id="10373494at2759"/>
<accession>A0A812S0X3</accession>
<reference evidence="1" key="1">
    <citation type="submission" date="2021-02" db="EMBL/GenBank/DDBJ databases">
        <authorList>
            <person name="Dougan E. K."/>
            <person name="Rhodes N."/>
            <person name="Thang M."/>
            <person name="Chan C."/>
        </authorList>
    </citation>
    <scope>NUCLEOTIDE SEQUENCE</scope>
</reference>
<proteinExistence type="predicted"/>
<keyword evidence="2" id="KW-1185">Reference proteome</keyword>
<dbReference type="AlphaFoldDB" id="A0A812S0X3"/>
<dbReference type="Proteomes" id="UP000601435">
    <property type="component" value="Unassembled WGS sequence"/>
</dbReference>